<evidence type="ECO:0000256" key="2">
    <source>
        <dbReference type="ARBA" id="ARBA00010340"/>
    </source>
</evidence>
<dbReference type="GO" id="GO:0006355">
    <property type="term" value="P:regulation of DNA-templated transcription"/>
    <property type="evidence" value="ECO:0007669"/>
    <property type="project" value="InterPro"/>
</dbReference>
<dbReference type="SMART" id="SM00429">
    <property type="entry name" value="IPT"/>
    <property type="match status" value="1"/>
</dbReference>
<feature type="domain" description="IPT/TIG" evidence="11">
    <location>
        <begin position="254"/>
        <end position="336"/>
    </location>
</feature>
<dbReference type="InterPro" id="IPR038173">
    <property type="entry name" value="COE_DBD_sf"/>
</dbReference>
<evidence type="ECO:0000256" key="8">
    <source>
        <dbReference type="ARBA" id="ARBA00023163"/>
    </source>
</evidence>
<dbReference type="Gene3D" id="2.60.40.3180">
    <property type="entry name" value="Transcription factor COE1, DNA-binding domain"/>
    <property type="match status" value="1"/>
</dbReference>
<dbReference type="SUPFAM" id="SSF81296">
    <property type="entry name" value="E set domains"/>
    <property type="match status" value="1"/>
</dbReference>
<keyword evidence="9 10" id="KW-0539">Nucleus</keyword>
<dbReference type="InterPro" id="IPR013783">
    <property type="entry name" value="Ig-like_fold"/>
</dbReference>
<evidence type="ECO:0000256" key="7">
    <source>
        <dbReference type="ARBA" id="ARBA00023125"/>
    </source>
</evidence>
<dbReference type="GO" id="GO:0005634">
    <property type="term" value="C:nucleus"/>
    <property type="evidence" value="ECO:0007669"/>
    <property type="project" value="UniProtKB-SubCell"/>
</dbReference>
<dbReference type="GO" id="GO:0003677">
    <property type="term" value="F:DNA binding"/>
    <property type="evidence" value="ECO:0007669"/>
    <property type="project" value="UniProtKB-KW"/>
</dbReference>
<evidence type="ECO:0000256" key="1">
    <source>
        <dbReference type="ARBA" id="ARBA00004123"/>
    </source>
</evidence>
<keyword evidence="4 10" id="KW-0863">Zinc-finger</keyword>
<dbReference type="Pfam" id="PF16423">
    <property type="entry name" value="COE1_HLH"/>
    <property type="match status" value="1"/>
</dbReference>
<keyword evidence="7 10" id="KW-0238">DNA-binding</keyword>
<evidence type="ECO:0000256" key="6">
    <source>
        <dbReference type="ARBA" id="ARBA00023015"/>
    </source>
</evidence>
<keyword evidence="5 10" id="KW-0862">Zinc</keyword>
<dbReference type="PANTHER" id="PTHR10747">
    <property type="entry name" value="TRANSCRIPTION FACTOR COE FAMILY MEMBER"/>
    <property type="match status" value="1"/>
</dbReference>
<organism evidence="12 13">
    <name type="scientific">Bursaphelenchus okinawaensis</name>
    <dbReference type="NCBI Taxonomy" id="465554"/>
    <lineage>
        <taxon>Eukaryota</taxon>
        <taxon>Metazoa</taxon>
        <taxon>Ecdysozoa</taxon>
        <taxon>Nematoda</taxon>
        <taxon>Chromadorea</taxon>
        <taxon>Rhabditida</taxon>
        <taxon>Tylenchina</taxon>
        <taxon>Tylenchomorpha</taxon>
        <taxon>Aphelenchoidea</taxon>
        <taxon>Aphelenchoididae</taxon>
        <taxon>Bursaphelenchus</taxon>
    </lineage>
</organism>
<evidence type="ECO:0000256" key="4">
    <source>
        <dbReference type="ARBA" id="ARBA00022771"/>
    </source>
</evidence>
<evidence type="ECO:0000256" key="3">
    <source>
        <dbReference type="ARBA" id="ARBA00022723"/>
    </source>
</evidence>
<dbReference type="PROSITE" id="PS01345">
    <property type="entry name" value="COE"/>
    <property type="match status" value="1"/>
</dbReference>
<keyword evidence="6 10" id="KW-0805">Transcription regulation</keyword>
<gene>
    <name evidence="12" type="ORF">BOKJ2_LOCUS6059</name>
</gene>
<dbReference type="EMBL" id="CAJFDH010000003">
    <property type="protein sequence ID" value="CAD5215370.1"/>
    <property type="molecule type" value="Genomic_DNA"/>
</dbReference>
<evidence type="ECO:0000256" key="10">
    <source>
        <dbReference type="RuleBase" id="RU004489"/>
    </source>
</evidence>
<dbReference type="GO" id="GO:0008270">
    <property type="term" value="F:zinc ion binding"/>
    <property type="evidence" value="ECO:0007669"/>
    <property type="project" value="UniProtKB-KW"/>
</dbReference>
<dbReference type="Proteomes" id="UP000614601">
    <property type="component" value="Unassembled WGS sequence"/>
</dbReference>
<dbReference type="CDD" id="cd11606">
    <property type="entry name" value="COE_DBD"/>
    <property type="match status" value="1"/>
</dbReference>
<evidence type="ECO:0000256" key="5">
    <source>
        <dbReference type="ARBA" id="ARBA00022833"/>
    </source>
</evidence>
<dbReference type="Gene3D" id="1.10.287.4280">
    <property type="match status" value="1"/>
</dbReference>
<comment type="similarity">
    <text evidence="2 10">Belongs to the COE family.</text>
</comment>
<sequence length="477" mass="53130">MYPVMFNFQDTSLLRSVKEESLLRNSWPGQVLDTSPGSAQLARAQFEHAPPSNLRKSNFFHFTVNLYDRANQPIEIEHASFAGFVENEKEVNGENTRNGIHYKIHLLFGNGMRTEQDLYVRLIDSVSKQAIAYEGHDKNPEMCRVLLTHEIMCSRCCEKKSCGNRNETPSDPVIIDKFFLKFFLKCNQNCLKNAGNPRDMRRFQVVLASTPRVDTDVLAVSENMFVHNNSKHGRRVKREGTEMDHSVTVPSIAPPIIKTICPSEGWCQGGSTVVIIGENFHENMQVNFGSSSVWAELITPQAMKVTVPARAAPGNVEVTINSKLKTSRSTARFTYVSLTEPNIDYGFQRLQKLLPKYPDDPDRLPKELILRRAAELAEALYNRSPADQLSQYAASAYSAVHFDPNYVRNYSPRGITGYVATTTASQTIAPTMYQSTYAGGVAGAPGTGFLNGSTGFPSFGGVNPFSTLQTLQKPSTY</sequence>
<comment type="caution">
    <text evidence="12">The sequence shown here is derived from an EMBL/GenBank/DDBJ whole genome shotgun (WGS) entry which is preliminary data.</text>
</comment>
<dbReference type="AlphaFoldDB" id="A0A811KGE7"/>
<dbReference type="InterPro" id="IPR014756">
    <property type="entry name" value="Ig_E-set"/>
</dbReference>
<dbReference type="Gene3D" id="2.60.40.10">
    <property type="entry name" value="Immunoglobulins"/>
    <property type="match status" value="1"/>
</dbReference>
<accession>A0A811KGE7</accession>
<dbReference type="EMBL" id="CAJFCW020000003">
    <property type="protein sequence ID" value="CAG9103940.1"/>
    <property type="molecule type" value="Genomic_DNA"/>
</dbReference>
<keyword evidence="8 10" id="KW-0804">Transcription</keyword>
<dbReference type="Pfam" id="PF01833">
    <property type="entry name" value="TIG"/>
    <property type="match status" value="1"/>
</dbReference>
<name>A0A811KGE7_9BILA</name>
<keyword evidence="10" id="KW-0217">Developmental protein</keyword>
<evidence type="ECO:0000313" key="13">
    <source>
        <dbReference type="Proteomes" id="UP000614601"/>
    </source>
</evidence>
<dbReference type="InterPro" id="IPR032201">
    <property type="entry name" value="COE_HLH"/>
</dbReference>
<dbReference type="FunFam" id="2.60.40.3180:FF:000007">
    <property type="entry name" value="Transcription factor unc-3"/>
    <property type="match status" value="1"/>
</dbReference>
<dbReference type="Pfam" id="PF16422">
    <property type="entry name" value="COE1_DBD"/>
    <property type="match status" value="1"/>
</dbReference>
<dbReference type="OrthoDB" id="25246at2759"/>
<keyword evidence="3 10" id="KW-0479">Metal-binding</keyword>
<keyword evidence="13" id="KW-1185">Reference proteome</keyword>
<dbReference type="InterPro" id="IPR002909">
    <property type="entry name" value="IPT_dom"/>
</dbReference>
<dbReference type="InterPro" id="IPR032200">
    <property type="entry name" value="COE_DBD"/>
</dbReference>
<protein>
    <recommendedName>
        <fullName evidence="11">IPT/TIG domain-containing protein</fullName>
    </recommendedName>
</protein>
<comment type="subcellular location">
    <subcellularLocation>
        <location evidence="1 10">Nucleus</location>
    </subcellularLocation>
</comment>
<evidence type="ECO:0000313" key="12">
    <source>
        <dbReference type="EMBL" id="CAD5215370.1"/>
    </source>
</evidence>
<evidence type="ECO:0000259" key="11">
    <source>
        <dbReference type="SMART" id="SM00429"/>
    </source>
</evidence>
<dbReference type="InterPro" id="IPR018350">
    <property type="entry name" value="Transcription_factor_COE_CS"/>
</dbReference>
<evidence type="ECO:0000256" key="9">
    <source>
        <dbReference type="ARBA" id="ARBA00023242"/>
    </source>
</evidence>
<dbReference type="InterPro" id="IPR003523">
    <property type="entry name" value="Transcription_factor_COE"/>
</dbReference>
<dbReference type="Proteomes" id="UP000783686">
    <property type="component" value="Unassembled WGS sequence"/>
</dbReference>
<proteinExistence type="inferred from homology"/>
<reference evidence="12" key="1">
    <citation type="submission" date="2020-09" db="EMBL/GenBank/DDBJ databases">
        <authorList>
            <person name="Kikuchi T."/>
        </authorList>
    </citation>
    <scope>NUCLEOTIDE SEQUENCE</scope>
    <source>
        <strain evidence="12">SH1</strain>
    </source>
</reference>